<dbReference type="FunCoup" id="D1C1W0">
    <property type="interactions" value="210"/>
</dbReference>
<dbReference type="STRING" id="479434.Sthe_0790"/>
<dbReference type="PANTHER" id="PTHR45266">
    <property type="entry name" value="OXALOACETATE DECARBOXYLASE ALPHA CHAIN"/>
    <property type="match status" value="1"/>
</dbReference>
<organism evidence="7 8">
    <name type="scientific">Sphaerobacter thermophilus (strain ATCC 49802 / DSM 20745 / KCCM 41009 / NCIMB 13125 / S 6022)</name>
    <dbReference type="NCBI Taxonomy" id="479434"/>
    <lineage>
        <taxon>Bacteria</taxon>
        <taxon>Pseudomonadati</taxon>
        <taxon>Thermomicrobiota</taxon>
        <taxon>Thermomicrobia</taxon>
        <taxon>Sphaerobacterales</taxon>
        <taxon>Sphaerobacterineae</taxon>
        <taxon>Sphaerobacteraceae</taxon>
        <taxon>Sphaerobacter</taxon>
    </lineage>
</organism>
<dbReference type="PROSITE" id="PS50968">
    <property type="entry name" value="BIOTINYL_LIPOYL"/>
    <property type="match status" value="1"/>
</dbReference>
<keyword evidence="4" id="KW-0275">Fatty acid biosynthesis</keyword>
<comment type="pathway">
    <text evidence="4">Lipid metabolism; fatty acid biosynthesis.</text>
</comment>
<dbReference type="CDD" id="cd06850">
    <property type="entry name" value="biotinyl_domain"/>
    <property type="match status" value="1"/>
</dbReference>
<dbReference type="SUPFAM" id="SSF51230">
    <property type="entry name" value="Single hybrid motif"/>
    <property type="match status" value="1"/>
</dbReference>
<dbReference type="OrthoDB" id="9811735at2"/>
<evidence type="ECO:0000256" key="5">
    <source>
        <dbReference type="SAM" id="MobiDB-lite"/>
    </source>
</evidence>
<dbReference type="InterPro" id="IPR011053">
    <property type="entry name" value="Single_hybrid_motif"/>
</dbReference>
<evidence type="ECO:0000256" key="2">
    <source>
        <dbReference type="ARBA" id="ARBA00017562"/>
    </source>
</evidence>
<dbReference type="Proteomes" id="UP000002027">
    <property type="component" value="Chromosome 1"/>
</dbReference>
<evidence type="ECO:0000313" key="8">
    <source>
        <dbReference type="Proteomes" id="UP000002027"/>
    </source>
</evidence>
<dbReference type="NCBIfam" id="TIGR00531">
    <property type="entry name" value="BCCP"/>
    <property type="match status" value="1"/>
</dbReference>
<evidence type="ECO:0000313" key="7">
    <source>
        <dbReference type="EMBL" id="ACZ38227.1"/>
    </source>
</evidence>
<dbReference type="PRINTS" id="PR01071">
    <property type="entry name" value="ACOABIOTINCC"/>
</dbReference>
<evidence type="ECO:0000259" key="6">
    <source>
        <dbReference type="PROSITE" id="PS50968"/>
    </source>
</evidence>
<protein>
    <recommendedName>
        <fullName evidence="2 4">Biotin carboxyl carrier protein of acetyl-CoA carboxylase</fullName>
    </recommendedName>
</protein>
<dbReference type="PANTHER" id="PTHR45266:SF3">
    <property type="entry name" value="OXALOACETATE DECARBOXYLASE ALPHA CHAIN"/>
    <property type="match status" value="1"/>
</dbReference>
<gene>
    <name evidence="7" type="ordered locus">Sthe_0790</name>
</gene>
<dbReference type="RefSeq" id="WP_012871274.1">
    <property type="nucleotide sequence ID" value="NC_013523.1"/>
</dbReference>
<dbReference type="eggNOG" id="COG0511">
    <property type="taxonomic scope" value="Bacteria"/>
</dbReference>
<keyword evidence="3 4" id="KW-0092">Biotin</keyword>
<dbReference type="Pfam" id="PF00364">
    <property type="entry name" value="Biotin_lipoyl"/>
    <property type="match status" value="1"/>
</dbReference>
<dbReference type="Gene3D" id="2.40.50.100">
    <property type="match status" value="1"/>
</dbReference>
<feature type="domain" description="Lipoyl-binding" evidence="6">
    <location>
        <begin position="87"/>
        <end position="163"/>
    </location>
</feature>
<feature type="region of interest" description="Disordered" evidence="5">
    <location>
        <begin position="60"/>
        <end position="84"/>
    </location>
</feature>
<accession>D1C1W0</accession>
<dbReference type="InterPro" id="IPR001249">
    <property type="entry name" value="AcCoA_biotinCC"/>
</dbReference>
<dbReference type="GO" id="GO:0006633">
    <property type="term" value="P:fatty acid biosynthetic process"/>
    <property type="evidence" value="ECO:0007669"/>
    <property type="project" value="UniProtKB-UniPathway"/>
</dbReference>
<keyword evidence="4" id="KW-0276">Fatty acid metabolism</keyword>
<dbReference type="AlphaFoldDB" id="D1C1W0"/>
<name>D1C1W0_SPHTD</name>
<sequence>MTRNPDTPDGARPELPEDYAALTATVRELVKVMREGGIGWLEVRRGDLRIELAAREEPAVTFSAPTEAPVQATSTQPTADPAQDEEGHIITSPMIGTFYAAPAPGERPFVQVGDTVEVGQTVAIIEAMKIMNEIVADVAGTVVEIMVRDAEPVEYGHPLMRIKPHA</sequence>
<evidence type="ECO:0000256" key="1">
    <source>
        <dbReference type="ARBA" id="ARBA00003761"/>
    </source>
</evidence>
<dbReference type="EMBL" id="CP001823">
    <property type="protein sequence ID" value="ACZ38227.1"/>
    <property type="molecule type" value="Genomic_DNA"/>
</dbReference>
<dbReference type="FunFam" id="2.40.50.100:FF:000003">
    <property type="entry name" value="Acetyl-CoA carboxylase biotin carboxyl carrier protein"/>
    <property type="match status" value="1"/>
</dbReference>
<dbReference type="GO" id="GO:0009317">
    <property type="term" value="C:acetyl-CoA carboxylase complex"/>
    <property type="evidence" value="ECO:0007669"/>
    <property type="project" value="InterPro"/>
</dbReference>
<dbReference type="InParanoid" id="D1C1W0"/>
<keyword evidence="8" id="KW-1185">Reference proteome</keyword>
<dbReference type="KEGG" id="sti:Sthe_0790"/>
<comment type="function">
    <text evidence="1 4">This protein is a component of the acetyl coenzyme A carboxylase complex; first, biotin carboxylase catalyzes the carboxylation of the carrier protein and then the transcarboxylase transfers the carboxyl group to form malonyl-CoA.</text>
</comment>
<reference evidence="7 8" key="2">
    <citation type="journal article" date="2010" name="Stand. Genomic Sci.">
        <title>Complete genome sequence of Desulfohalobium retbaense type strain (HR(100)).</title>
        <authorList>
            <person name="Spring S."/>
            <person name="Nolan M."/>
            <person name="Lapidus A."/>
            <person name="Glavina Del Rio T."/>
            <person name="Copeland A."/>
            <person name="Tice H."/>
            <person name="Cheng J.F."/>
            <person name="Lucas S."/>
            <person name="Land M."/>
            <person name="Chen F."/>
            <person name="Bruce D."/>
            <person name="Goodwin L."/>
            <person name="Pitluck S."/>
            <person name="Ivanova N."/>
            <person name="Mavromatis K."/>
            <person name="Mikhailova N."/>
            <person name="Pati A."/>
            <person name="Chen A."/>
            <person name="Palaniappan K."/>
            <person name="Hauser L."/>
            <person name="Chang Y.J."/>
            <person name="Jeffries C.D."/>
            <person name="Munk C."/>
            <person name="Kiss H."/>
            <person name="Chain P."/>
            <person name="Han C."/>
            <person name="Brettin T."/>
            <person name="Detter J.C."/>
            <person name="Schuler E."/>
            <person name="Goker M."/>
            <person name="Rohde M."/>
            <person name="Bristow J."/>
            <person name="Eisen J.A."/>
            <person name="Markowitz V."/>
            <person name="Hugenholtz P."/>
            <person name="Kyrpides N.C."/>
            <person name="Klenk H.P."/>
        </authorList>
    </citation>
    <scope>NUCLEOTIDE SEQUENCE [LARGE SCALE GENOMIC DNA]</scope>
    <source>
        <strain evidence="8">ATCC 49802 / DSM 20745 / S 6022</strain>
    </source>
</reference>
<proteinExistence type="predicted"/>
<dbReference type="HOGENOM" id="CLU_016733_3_0_0"/>
<evidence type="ECO:0000256" key="4">
    <source>
        <dbReference type="RuleBase" id="RU364072"/>
    </source>
</evidence>
<dbReference type="InterPro" id="IPR050709">
    <property type="entry name" value="Biotin_Carboxyl_Carrier/Decarb"/>
</dbReference>
<evidence type="ECO:0000256" key="3">
    <source>
        <dbReference type="ARBA" id="ARBA00023267"/>
    </source>
</evidence>
<dbReference type="GO" id="GO:0003989">
    <property type="term" value="F:acetyl-CoA carboxylase activity"/>
    <property type="evidence" value="ECO:0007669"/>
    <property type="project" value="InterPro"/>
</dbReference>
<keyword evidence="4" id="KW-0443">Lipid metabolism</keyword>
<dbReference type="InterPro" id="IPR000089">
    <property type="entry name" value="Biotin_lipoyl"/>
</dbReference>
<keyword evidence="4" id="KW-0444">Lipid biosynthesis</keyword>
<dbReference type="UniPathway" id="UPA00094"/>
<reference evidence="8" key="1">
    <citation type="submission" date="2009-11" db="EMBL/GenBank/DDBJ databases">
        <title>The complete chromosome 1 of Sphaerobacter thermophilus DSM 20745.</title>
        <authorList>
            <person name="Lucas S."/>
            <person name="Copeland A."/>
            <person name="Lapidus A."/>
            <person name="Glavina del Rio T."/>
            <person name="Dalin E."/>
            <person name="Tice H."/>
            <person name="Bruce D."/>
            <person name="Goodwin L."/>
            <person name="Pitluck S."/>
            <person name="Kyrpides N."/>
            <person name="Mavromatis K."/>
            <person name="Ivanova N."/>
            <person name="Mikhailova N."/>
            <person name="LaButti K.M."/>
            <person name="Clum A."/>
            <person name="Sun H.I."/>
            <person name="Brettin T."/>
            <person name="Detter J.C."/>
            <person name="Han C."/>
            <person name="Larimer F."/>
            <person name="Land M."/>
            <person name="Hauser L."/>
            <person name="Markowitz V."/>
            <person name="Cheng J.F."/>
            <person name="Hugenholtz P."/>
            <person name="Woyke T."/>
            <person name="Wu D."/>
            <person name="Steenblock K."/>
            <person name="Schneider S."/>
            <person name="Pukall R."/>
            <person name="Goeker M."/>
            <person name="Klenk H.P."/>
            <person name="Eisen J.A."/>
        </authorList>
    </citation>
    <scope>NUCLEOTIDE SEQUENCE [LARGE SCALE GENOMIC DNA]</scope>
    <source>
        <strain evidence="8">ATCC 49802 / DSM 20745 / S 6022</strain>
    </source>
</reference>